<dbReference type="EMBL" id="JAGMVJ010000033">
    <property type="protein sequence ID" value="KAH7067941.1"/>
    <property type="molecule type" value="Genomic_DNA"/>
</dbReference>
<evidence type="ECO:0000313" key="2">
    <source>
        <dbReference type="Proteomes" id="UP000813461"/>
    </source>
</evidence>
<name>A0A8K0QSQ6_9PLEO</name>
<evidence type="ECO:0000313" key="1">
    <source>
        <dbReference type="EMBL" id="KAH7067941.1"/>
    </source>
</evidence>
<dbReference type="Proteomes" id="UP000813461">
    <property type="component" value="Unassembled WGS sequence"/>
</dbReference>
<gene>
    <name evidence="1" type="ORF">FB567DRAFT_508959</name>
</gene>
<protein>
    <submittedName>
        <fullName evidence="1">Uncharacterized protein</fullName>
    </submittedName>
</protein>
<comment type="caution">
    <text evidence="1">The sequence shown here is derived from an EMBL/GenBank/DDBJ whole genome shotgun (WGS) entry which is preliminary data.</text>
</comment>
<organism evidence="1 2">
    <name type="scientific">Paraphoma chrysanthemicola</name>
    <dbReference type="NCBI Taxonomy" id="798071"/>
    <lineage>
        <taxon>Eukaryota</taxon>
        <taxon>Fungi</taxon>
        <taxon>Dikarya</taxon>
        <taxon>Ascomycota</taxon>
        <taxon>Pezizomycotina</taxon>
        <taxon>Dothideomycetes</taxon>
        <taxon>Pleosporomycetidae</taxon>
        <taxon>Pleosporales</taxon>
        <taxon>Pleosporineae</taxon>
        <taxon>Phaeosphaeriaceae</taxon>
        <taxon>Paraphoma</taxon>
    </lineage>
</organism>
<proteinExistence type="predicted"/>
<sequence>MLLFKEHKPIEDGVISSTQSRTAILSQIGPLQQLGSCAFIPYHNHVNPESISSSTTTTSTSQTLNDCLKIHNTSSWTYSGPLLPGNSTSLPPSFHAWSAVTLSSPSQLLSRLLPLLSFLESFLRQTGVECYWLTIRASTPTTDYNEPRWHVDDDFFASDFDGRAMQADDTPTSSRTKANDICSGKRWKLCTTLLGPSTLFAADNESALQIVNSTKAQHRKTNQHTCTSIRCLGCATYASCVRTSLARSLRNHTTTSPAPNEVAFFRLGSDHGAVHSEPKCDVDRIFVNVVPGTEGELRGLLGKWGMGWPRAWCVRDGGFGIRSDEAESFGKR</sequence>
<reference evidence="1" key="1">
    <citation type="journal article" date="2021" name="Nat. Commun.">
        <title>Genetic determinants of endophytism in the Arabidopsis root mycobiome.</title>
        <authorList>
            <person name="Mesny F."/>
            <person name="Miyauchi S."/>
            <person name="Thiergart T."/>
            <person name="Pickel B."/>
            <person name="Atanasova L."/>
            <person name="Karlsson M."/>
            <person name="Huettel B."/>
            <person name="Barry K.W."/>
            <person name="Haridas S."/>
            <person name="Chen C."/>
            <person name="Bauer D."/>
            <person name="Andreopoulos W."/>
            <person name="Pangilinan J."/>
            <person name="LaButti K."/>
            <person name="Riley R."/>
            <person name="Lipzen A."/>
            <person name="Clum A."/>
            <person name="Drula E."/>
            <person name="Henrissat B."/>
            <person name="Kohler A."/>
            <person name="Grigoriev I.V."/>
            <person name="Martin F.M."/>
            <person name="Hacquard S."/>
        </authorList>
    </citation>
    <scope>NUCLEOTIDE SEQUENCE</scope>
    <source>
        <strain evidence="1">MPI-SDFR-AT-0120</strain>
    </source>
</reference>
<dbReference type="AlphaFoldDB" id="A0A8K0QSQ6"/>
<keyword evidence="2" id="KW-1185">Reference proteome</keyword>
<accession>A0A8K0QSQ6</accession>
<dbReference type="OrthoDB" id="10261951at2759"/>